<evidence type="ECO:0000313" key="1">
    <source>
        <dbReference type="EMBL" id="MFD0705611.1"/>
    </source>
</evidence>
<sequence>MKITTVISAKIRDDIYQSIRNGKKQFEVRTEPFGSAGVIRYVSASTGKQLGFWQIKESLSVPISDRSTIQKYAAVPREIVDELFPMTSGTCVYVARLGHEVTVNSLFERGENE</sequence>
<proteinExistence type="predicted"/>
<keyword evidence="2" id="KW-1185">Reference proteome</keyword>
<gene>
    <name evidence="1" type="ORF">ACFQY8_07635</name>
</gene>
<dbReference type="RefSeq" id="WP_377939363.1">
    <property type="nucleotide sequence ID" value="NZ_JBHTHQ010000025.1"/>
</dbReference>
<evidence type="ECO:0008006" key="3">
    <source>
        <dbReference type="Google" id="ProtNLM"/>
    </source>
</evidence>
<evidence type="ECO:0000313" key="2">
    <source>
        <dbReference type="Proteomes" id="UP001597036"/>
    </source>
</evidence>
<dbReference type="EMBL" id="JBHTHQ010000025">
    <property type="protein sequence ID" value="MFD0705611.1"/>
    <property type="molecule type" value="Genomic_DNA"/>
</dbReference>
<dbReference type="Proteomes" id="UP001597036">
    <property type="component" value="Unassembled WGS sequence"/>
</dbReference>
<protein>
    <recommendedName>
        <fullName evidence="3">Transcriptional regulator</fullName>
    </recommendedName>
</protein>
<accession>A0ABW2Y773</accession>
<comment type="caution">
    <text evidence="1">The sequence shown here is derived from an EMBL/GenBank/DDBJ whole genome shotgun (WGS) entry which is preliminary data.</text>
</comment>
<reference evidence="2" key="1">
    <citation type="journal article" date="2019" name="Int. J. Syst. Evol. Microbiol.">
        <title>The Global Catalogue of Microorganisms (GCM) 10K type strain sequencing project: providing services to taxonomists for standard genome sequencing and annotation.</title>
        <authorList>
            <consortium name="The Broad Institute Genomics Platform"/>
            <consortium name="The Broad Institute Genome Sequencing Center for Infectious Disease"/>
            <person name="Wu L."/>
            <person name="Ma J."/>
        </authorList>
    </citation>
    <scope>NUCLEOTIDE SEQUENCE [LARGE SCALE GENOMIC DNA]</scope>
    <source>
        <strain evidence="2">CCM 8604</strain>
    </source>
</reference>
<organism evidence="1 2">
    <name type="scientific">Alloscardovia venturai</name>
    <dbReference type="NCBI Taxonomy" id="1769421"/>
    <lineage>
        <taxon>Bacteria</taxon>
        <taxon>Bacillati</taxon>
        <taxon>Actinomycetota</taxon>
        <taxon>Actinomycetes</taxon>
        <taxon>Bifidobacteriales</taxon>
        <taxon>Bifidobacteriaceae</taxon>
        <taxon>Alloscardovia</taxon>
    </lineage>
</organism>
<name>A0ABW2Y773_9BIFI</name>